<dbReference type="Proteomes" id="UP001500394">
    <property type="component" value="Unassembled WGS sequence"/>
</dbReference>
<evidence type="ECO:0000256" key="1">
    <source>
        <dbReference type="SAM" id="SignalP"/>
    </source>
</evidence>
<feature type="chain" id="PRO_5046302721" description="DUF5017 domain-containing protein" evidence="1">
    <location>
        <begin position="19"/>
        <end position="306"/>
    </location>
</feature>
<protein>
    <recommendedName>
        <fullName evidence="2">DUF5017 domain-containing protein</fullName>
    </recommendedName>
</protein>
<sequence>MLRKYFLIIGLISSVLVACNNFEVLPPEVEIMTNGNTYKVGDSVEFIFRGESDVITFYSGESGKEYRHRERTRLSEGNISINMETQVLYGSQSNNLRLFLSQDFNGSYTPEGIDAATWIDISDRLQWSTAASGAVGNRLVSPMANIQDLIDISKPLYFAYKYTGLASTTGAAQQRTWRIYEFNVYNTVQDDLLLVTNRANAGWRAVNYNGTEKGKWELTANSTMIYYNPESNLLPAEQWAITKALDPFAVNPDNGEAIKSYSDNMPKSYKYVFTKPGTYVVTFVFVNSNFKGYQEVVKEVTISIEE</sequence>
<evidence type="ECO:0000313" key="3">
    <source>
        <dbReference type="EMBL" id="GAA4509655.1"/>
    </source>
</evidence>
<dbReference type="InterPro" id="IPR032185">
    <property type="entry name" value="DUF5017"/>
</dbReference>
<comment type="caution">
    <text evidence="3">The sequence shown here is derived from an EMBL/GenBank/DDBJ whole genome shotgun (WGS) entry which is preliminary data.</text>
</comment>
<keyword evidence="4" id="KW-1185">Reference proteome</keyword>
<evidence type="ECO:0000313" key="4">
    <source>
        <dbReference type="Proteomes" id="UP001500394"/>
    </source>
</evidence>
<dbReference type="RefSeq" id="WP_345062880.1">
    <property type="nucleotide sequence ID" value="NZ_BAABGR010000001.1"/>
</dbReference>
<dbReference type="PROSITE" id="PS51257">
    <property type="entry name" value="PROKAR_LIPOPROTEIN"/>
    <property type="match status" value="1"/>
</dbReference>
<gene>
    <name evidence="3" type="ORF">GCM10023173_00010</name>
</gene>
<organism evidence="3 4">
    <name type="scientific">Sphingobacterium thermophilum</name>
    <dbReference type="NCBI Taxonomy" id="768534"/>
    <lineage>
        <taxon>Bacteria</taxon>
        <taxon>Pseudomonadati</taxon>
        <taxon>Bacteroidota</taxon>
        <taxon>Sphingobacteriia</taxon>
        <taxon>Sphingobacteriales</taxon>
        <taxon>Sphingobacteriaceae</taxon>
        <taxon>Sphingobacterium</taxon>
    </lineage>
</organism>
<dbReference type="EMBL" id="BAABGR010000001">
    <property type="protein sequence ID" value="GAA4509655.1"/>
    <property type="molecule type" value="Genomic_DNA"/>
</dbReference>
<accession>A0ABP8QTS4</accession>
<dbReference type="Pfam" id="PF16409">
    <property type="entry name" value="DUF5017"/>
    <property type="match status" value="1"/>
</dbReference>
<reference evidence="4" key="1">
    <citation type="journal article" date="2019" name="Int. J. Syst. Evol. Microbiol.">
        <title>The Global Catalogue of Microorganisms (GCM) 10K type strain sequencing project: providing services to taxonomists for standard genome sequencing and annotation.</title>
        <authorList>
            <consortium name="The Broad Institute Genomics Platform"/>
            <consortium name="The Broad Institute Genome Sequencing Center for Infectious Disease"/>
            <person name="Wu L."/>
            <person name="Ma J."/>
        </authorList>
    </citation>
    <scope>NUCLEOTIDE SEQUENCE [LARGE SCALE GENOMIC DNA]</scope>
    <source>
        <strain evidence="4">JCM 17858</strain>
    </source>
</reference>
<feature type="signal peptide" evidence="1">
    <location>
        <begin position="1"/>
        <end position="18"/>
    </location>
</feature>
<proteinExistence type="predicted"/>
<feature type="domain" description="DUF5017" evidence="2">
    <location>
        <begin position="18"/>
        <end position="203"/>
    </location>
</feature>
<name>A0ABP8QTS4_9SPHI</name>
<evidence type="ECO:0000259" key="2">
    <source>
        <dbReference type="Pfam" id="PF16409"/>
    </source>
</evidence>
<keyword evidence="1" id="KW-0732">Signal</keyword>